<feature type="region of interest" description="Disordered" evidence="1">
    <location>
        <begin position="203"/>
        <end position="238"/>
    </location>
</feature>
<protein>
    <submittedName>
        <fullName evidence="3">Uncharacterized protein</fullName>
    </submittedName>
</protein>
<dbReference type="OrthoDB" id="3000466at2759"/>
<evidence type="ECO:0000313" key="4">
    <source>
        <dbReference type="Proteomes" id="UP000799776"/>
    </source>
</evidence>
<evidence type="ECO:0000256" key="1">
    <source>
        <dbReference type="SAM" id="MobiDB-lite"/>
    </source>
</evidence>
<evidence type="ECO:0000256" key="2">
    <source>
        <dbReference type="SAM" id="SignalP"/>
    </source>
</evidence>
<reference evidence="3" key="1">
    <citation type="journal article" date="2020" name="Stud. Mycol.">
        <title>101 Dothideomycetes genomes: a test case for predicting lifestyles and emergence of pathogens.</title>
        <authorList>
            <person name="Haridas S."/>
            <person name="Albert R."/>
            <person name="Binder M."/>
            <person name="Bloem J."/>
            <person name="Labutti K."/>
            <person name="Salamov A."/>
            <person name="Andreopoulos B."/>
            <person name="Baker S."/>
            <person name="Barry K."/>
            <person name="Bills G."/>
            <person name="Bluhm B."/>
            <person name="Cannon C."/>
            <person name="Castanera R."/>
            <person name="Culley D."/>
            <person name="Daum C."/>
            <person name="Ezra D."/>
            <person name="Gonzalez J."/>
            <person name="Henrissat B."/>
            <person name="Kuo A."/>
            <person name="Liang C."/>
            <person name="Lipzen A."/>
            <person name="Lutzoni F."/>
            <person name="Magnuson J."/>
            <person name="Mondo S."/>
            <person name="Nolan M."/>
            <person name="Ohm R."/>
            <person name="Pangilinan J."/>
            <person name="Park H.-J."/>
            <person name="Ramirez L."/>
            <person name="Alfaro M."/>
            <person name="Sun H."/>
            <person name="Tritt A."/>
            <person name="Yoshinaga Y."/>
            <person name="Zwiers L.-H."/>
            <person name="Turgeon B."/>
            <person name="Goodwin S."/>
            <person name="Spatafora J."/>
            <person name="Crous P."/>
            <person name="Grigoriev I."/>
        </authorList>
    </citation>
    <scope>NUCLEOTIDE SEQUENCE</scope>
    <source>
        <strain evidence="3">CBS 121410</strain>
    </source>
</reference>
<accession>A0A9P4LWX2</accession>
<feature type="region of interest" description="Disordered" evidence="1">
    <location>
        <begin position="45"/>
        <end position="86"/>
    </location>
</feature>
<feature type="signal peptide" evidence="2">
    <location>
        <begin position="1"/>
        <end position="18"/>
    </location>
</feature>
<gene>
    <name evidence="3" type="ORF">K490DRAFT_65870</name>
</gene>
<feature type="compositionally biased region" description="Polar residues" evidence="1">
    <location>
        <begin position="54"/>
        <end position="69"/>
    </location>
</feature>
<feature type="compositionally biased region" description="Pro residues" evidence="1">
    <location>
        <begin position="71"/>
        <end position="83"/>
    </location>
</feature>
<keyword evidence="2" id="KW-0732">Signal</keyword>
<keyword evidence="4" id="KW-1185">Reference proteome</keyword>
<dbReference type="AlphaFoldDB" id="A0A9P4LWX2"/>
<organism evidence="3 4">
    <name type="scientific">Saccharata proteae CBS 121410</name>
    <dbReference type="NCBI Taxonomy" id="1314787"/>
    <lineage>
        <taxon>Eukaryota</taxon>
        <taxon>Fungi</taxon>
        <taxon>Dikarya</taxon>
        <taxon>Ascomycota</taxon>
        <taxon>Pezizomycotina</taxon>
        <taxon>Dothideomycetes</taxon>
        <taxon>Dothideomycetes incertae sedis</taxon>
        <taxon>Botryosphaeriales</taxon>
        <taxon>Saccharataceae</taxon>
        <taxon>Saccharata</taxon>
    </lineage>
</organism>
<feature type="compositionally biased region" description="Low complexity" evidence="1">
    <location>
        <begin position="208"/>
        <end position="238"/>
    </location>
</feature>
<proteinExistence type="predicted"/>
<evidence type="ECO:0000313" key="3">
    <source>
        <dbReference type="EMBL" id="KAF2087482.1"/>
    </source>
</evidence>
<dbReference type="Proteomes" id="UP000799776">
    <property type="component" value="Unassembled WGS sequence"/>
</dbReference>
<name>A0A9P4LWX2_9PEZI</name>
<feature type="chain" id="PRO_5040471438" evidence="2">
    <location>
        <begin position="19"/>
        <end position="273"/>
    </location>
</feature>
<dbReference type="EMBL" id="ML978720">
    <property type="protein sequence ID" value="KAF2087482.1"/>
    <property type="molecule type" value="Genomic_DNA"/>
</dbReference>
<comment type="caution">
    <text evidence="3">The sequence shown here is derived from an EMBL/GenBank/DDBJ whole genome shotgun (WGS) entry which is preliminary data.</text>
</comment>
<sequence>MNAHAWLLLLQGYALLGACSESNGAPARGSISSYAEPSLNIPRTSIQGAPPFTVASTDNPTHGSAQDTINPSPPPKPTGPSPTNPFSNTVTPPIKCPGVYYTQAGVCCSGQNFLGCSWSDVASGQADPKQCCPSGKFVYALPLSTEQISEAEANGTYSGCPGTMEGGLCCSGPVVFFENGQQVCSYGTPVFSVSTAVDGEQVTSSLPSGAASTTTGSGKTGTTGKSSTGRTSATGTATASAASAVSSARALRLEGRADRGLWSLVAIGFGALL</sequence>